<keyword evidence="1" id="KW-1133">Transmembrane helix</keyword>
<keyword evidence="1" id="KW-0472">Membrane</keyword>
<dbReference type="RefSeq" id="WP_118399869.1">
    <property type="nucleotide sequence ID" value="NZ_CABJGD010000002.1"/>
</dbReference>
<dbReference type="SUPFAM" id="SSF48452">
    <property type="entry name" value="TPR-like"/>
    <property type="match status" value="1"/>
</dbReference>
<dbReference type="Gene3D" id="1.10.10.10">
    <property type="entry name" value="Winged helix-like DNA-binding domain superfamily/Winged helix DNA-binding domain"/>
    <property type="match status" value="1"/>
</dbReference>
<dbReference type="InterPro" id="IPR036388">
    <property type="entry name" value="WH-like_DNA-bd_sf"/>
</dbReference>
<dbReference type="SUPFAM" id="SSF46894">
    <property type="entry name" value="C-terminal effector domain of the bipartite response regulators"/>
    <property type="match status" value="1"/>
</dbReference>
<proteinExistence type="predicted"/>
<dbReference type="GO" id="GO:0006355">
    <property type="term" value="P:regulation of DNA-templated transcription"/>
    <property type="evidence" value="ECO:0007669"/>
    <property type="project" value="InterPro"/>
</dbReference>
<dbReference type="PROSITE" id="PS51257">
    <property type="entry name" value="PROKAR_LIPOPROTEIN"/>
    <property type="match status" value="1"/>
</dbReference>
<keyword evidence="1" id="KW-0812">Transmembrane</keyword>
<dbReference type="EMBL" id="QSFT01000002">
    <property type="protein sequence ID" value="RHA78611.1"/>
    <property type="molecule type" value="Genomic_DNA"/>
</dbReference>
<dbReference type="InterPro" id="IPR011990">
    <property type="entry name" value="TPR-like_helical_dom_sf"/>
</dbReference>
<reference evidence="2 3" key="1">
    <citation type="submission" date="2018-08" db="EMBL/GenBank/DDBJ databases">
        <title>A genome reference for cultivated species of the human gut microbiota.</title>
        <authorList>
            <person name="Zou Y."/>
            <person name="Xue W."/>
            <person name="Luo G."/>
        </authorList>
    </citation>
    <scope>NUCLEOTIDE SEQUENCE [LARGE SCALE GENOMIC DNA]</scope>
    <source>
        <strain evidence="2 3">AM42-38</strain>
    </source>
</reference>
<name>A0A413T4G5_9BACT</name>
<gene>
    <name evidence="2" type="ORF">DW921_01295</name>
</gene>
<dbReference type="GO" id="GO:0003677">
    <property type="term" value="F:DNA binding"/>
    <property type="evidence" value="ECO:0007669"/>
    <property type="project" value="InterPro"/>
</dbReference>
<evidence type="ECO:0000313" key="3">
    <source>
        <dbReference type="Proteomes" id="UP000283855"/>
    </source>
</evidence>
<protein>
    <submittedName>
        <fullName evidence="2">LuxR family transcriptional regulator</fullName>
    </submittedName>
</protein>
<comment type="caution">
    <text evidence="2">The sequence shown here is derived from an EMBL/GenBank/DDBJ whole genome shotgun (WGS) entry which is preliminary data.</text>
</comment>
<evidence type="ECO:0000313" key="2">
    <source>
        <dbReference type="EMBL" id="RHA78611.1"/>
    </source>
</evidence>
<organism evidence="2 3">
    <name type="scientific">Phocaeicola coprophilus</name>
    <dbReference type="NCBI Taxonomy" id="387090"/>
    <lineage>
        <taxon>Bacteria</taxon>
        <taxon>Pseudomonadati</taxon>
        <taxon>Bacteroidota</taxon>
        <taxon>Bacteroidia</taxon>
        <taxon>Bacteroidales</taxon>
        <taxon>Bacteroidaceae</taxon>
        <taxon>Phocaeicola</taxon>
    </lineage>
</organism>
<dbReference type="AlphaFoldDB" id="A0A413T4G5"/>
<evidence type="ECO:0000256" key="1">
    <source>
        <dbReference type="SAM" id="Phobius"/>
    </source>
</evidence>
<dbReference type="InterPro" id="IPR016032">
    <property type="entry name" value="Sig_transdc_resp-reg_C-effctor"/>
</dbReference>
<accession>A0A413T4G5</accession>
<dbReference type="Gene3D" id="1.25.40.10">
    <property type="entry name" value="Tetratricopeptide repeat domain"/>
    <property type="match status" value="1"/>
</dbReference>
<feature type="transmembrane region" description="Helical" evidence="1">
    <location>
        <begin position="368"/>
        <end position="387"/>
    </location>
</feature>
<dbReference type="Proteomes" id="UP000283855">
    <property type="component" value="Unassembled WGS sequence"/>
</dbReference>
<sequence>MIRTRKPFALLHTGLILLLFALYACGKTYQDDTAFNDKITLLENHPEAILAQPDSTDFSRITTEKEATAFLLRSLARHYTSRDFYPEKEKLQECIRIFRSRNKVQQELEALFLLAETCKKENNTAEEIAAIEQGMKLAELADDPVWKFHLYNYLSDMYLRKYDMLKFIKNQALANQSIKEMNTDELDPFTLTLLGKSYLYTDQLAKAETLLTRLKTSVSQQHICYTDICRLLGITYFKQKRWENAATELKAALASEKDSSHCFTCSSMLAFCQDQLGNEEETQYYKEQALRFDTARRGGYKALEFYKLCIDLARRNGNREEETFFTQKMTDQYERMVKELNEQTLDEAIEGYMRIQDQNEYNAHIRTYQLILGCMLLLLACMVIYYLNRRRKQMMKYFNLQHRIEALEKLENIQDETKALILQELEIAKQIAMLKHTQKEKSEKLLKELDKLNLLKGNKLLSTRWNDFYHHIDISFNHFHERLTRRYPALNEKEVQLCCLMKAGFRTEEIAAVWMQSVFTVHKYKTSIRKKTEAPEAADILVFLDKTLAED</sequence>